<dbReference type="RefSeq" id="WP_081129830.1">
    <property type="nucleotide sequence ID" value="NZ_LDOS01000002.1"/>
</dbReference>
<dbReference type="OrthoDB" id="6171862at2"/>
<protein>
    <submittedName>
        <fullName evidence="2">IS1634 family transposase</fullName>
    </submittedName>
</protein>
<dbReference type="InterPro" id="IPR012337">
    <property type="entry name" value="RNaseH-like_sf"/>
</dbReference>
<comment type="caution">
    <text evidence="2">The sequence shown here is derived from an EMBL/GenBank/DDBJ whole genome shotgun (WGS) entry which is preliminary data.</text>
</comment>
<dbReference type="SUPFAM" id="SSF53098">
    <property type="entry name" value="Ribonuclease H-like"/>
    <property type="match status" value="1"/>
</dbReference>
<dbReference type="PANTHER" id="PTHR34614">
    <property type="match status" value="1"/>
</dbReference>
<dbReference type="Proteomes" id="UP000307749">
    <property type="component" value="Unassembled WGS sequence"/>
</dbReference>
<dbReference type="InterPro" id="IPR047654">
    <property type="entry name" value="IS1634_transpos"/>
</dbReference>
<evidence type="ECO:0000313" key="2">
    <source>
        <dbReference type="EMBL" id="THD07007.1"/>
    </source>
</evidence>
<evidence type="ECO:0000259" key="1">
    <source>
        <dbReference type="Pfam" id="PF01609"/>
    </source>
</evidence>
<evidence type="ECO:0000313" key="3">
    <source>
        <dbReference type="Proteomes" id="UP000307749"/>
    </source>
</evidence>
<dbReference type="Pfam" id="PF01609">
    <property type="entry name" value="DDE_Tnp_1"/>
    <property type="match status" value="1"/>
</dbReference>
<proteinExistence type="predicted"/>
<dbReference type="GO" id="GO:0004803">
    <property type="term" value="F:transposase activity"/>
    <property type="evidence" value="ECO:0007669"/>
    <property type="project" value="InterPro"/>
</dbReference>
<accession>A0A4S3KER8</accession>
<dbReference type="AlphaFoldDB" id="A0A4S3KER8"/>
<organism evidence="2 3">
    <name type="scientific">Metallibacterium scheffleri</name>
    <dbReference type="NCBI Taxonomy" id="993689"/>
    <lineage>
        <taxon>Bacteria</taxon>
        <taxon>Pseudomonadati</taxon>
        <taxon>Pseudomonadota</taxon>
        <taxon>Gammaproteobacteria</taxon>
        <taxon>Lysobacterales</taxon>
        <taxon>Rhodanobacteraceae</taxon>
        <taxon>Metallibacterium</taxon>
    </lineage>
</organism>
<dbReference type="InterPro" id="IPR002559">
    <property type="entry name" value="Transposase_11"/>
</dbReference>
<dbReference type="GO" id="GO:0006313">
    <property type="term" value="P:DNA transposition"/>
    <property type="evidence" value="ECO:0007669"/>
    <property type="project" value="InterPro"/>
</dbReference>
<reference evidence="2 3" key="1">
    <citation type="submission" date="2017-02" db="EMBL/GenBank/DDBJ databases">
        <title>Whole genome sequencing of Metallibacterium scheffleri DSM 24874 (T).</title>
        <authorList>
            <person name="Kumar S."/>
            <person name="Patil P."/>
            <person name="Patil P.B."/>
        </authorList>
    </citation>
    <scope>NUCLEOTIDE SEQUENCE [LARGE SCALE GENOMIC DNA]</scope>
    <source>
        <strain evidence="2 3">DSM 24874</strain>
    </source>
</reference>
<dbReference type="PANTHER" id="PTHR34614:SF2">
    <property type="entry name" value="TRANSPOSASE IS4-LIKE DOMAIN-CONTAINING PROTEIN"/>
    <property type="match status" value="1"/>
</dbReference>
<name>A0A4S3KER8_9GAMM</name>
<dbReference type="STRING" id="993689.GCA_002077135_00132"/>
<dbReference type="NCBIfam" id="NF033559">
    <property type="entry name" value="transpos_IS1634"/>
    <property type="match status" value="1"/>
</dbReference>
<feature type="domain" description="Transposase IS4-like" evidence="1">
    <location>
        <begin position="179"/>
        <end position="493"/>
    </location>
</feature>
<sequence>MFVKLTRSGSRNYVKLVEAYRDDHGVSRQRVVATLGRLEQVRTGAADALIRGLHRVIDGEEPQAPSVRFAPALAVGDTWMLHALWHKLGWDAAFRRVLRNAHGAFDAERLLRVMVFNRLSDATSKLGVLRWLEGTRVPEVDSASVTHQRLLRTMDTLAERSEAMQRTLAALLRPLVDQDLSIVFYDMTTIGIEGHSEMPGEIRQFGLSKDGGIRRQVMLGVVQTAEGLPIAHRVWEGNTAEAPTLHAVVDEILALYPVKRVVLVADRGLLSLDNLEWLQTVRIGKTAQPLEFILAVPGRRYGEFNEILGAVQAEHGVQAKAEVIGETAWQGLRLIWAHDPQAAAQQSAARRQTIEMLTQQAERRAGKLDAQDAGAAFKGRRLSDSGAKAWLFRAVSDAHLGSIIKVDLQSDRFAYTEDEAALKRAELNDGKLLLVTNTSDLDPAEVIARYKSLADIERGFRVLKSEIEIAPVFHRLPERIRAHALICFLALVLYRLLRMQLKASGSAYSPERALEIARHIQLHQVRIAGQGTASGLTDLSPEQLALFDQLQLGIPSQEPFDIAL</sequence>
<keyword evidence="3" id="KW-1185">Reference proteome</keyword>
<dbReference type="EMBL" id="MWQO01000069">
    <property type="protein sequence ID" value="THD07007.1"/>
    <property type="molecule type" value="Genomic_DNA"/>
</dbReference>
<gene>
    <name evidence="2" type="ORF">B1806_15600</name>
</gene>
<dbReference type="GO" id="GO:0003677">
    <property type="term" value="F:DNA binding"/>
    <property type="evidence" value="ECO:0007669"/>
    <property type="project" value="InterPro"/>
</dbReference>